<dbReference type="Gene3D" id="3.30.300.30">
    <property type="match status" value="1"/>
</dbReference>
<evidence type="ECO:0000313" key="9">
    <source>
        <dbReference type="Proteomes" id="UP000680750"/>
    </source>
</evidence>
<evidence type="ECO:0000256" key="5">
    <source>
        <dbReference type="ARBA" id="ARBA00024484"/>
    </source>
</evidence>
<evidence type="ECO:0000256" key="3">
    <source>
        <dbReference type="ARBA" id="ARBA00022832"/>
    </source>
</evidence>
<dbReference type="Pfam" id="PF00501">
    <property type="entry name" value="AMP-binding"/>
    <property type="match status" value="1"/>
</dbReference>
<keyword evidence="9" id="KW-1185">Reference proteome</keyword>
<dbReference type="AlphaFoldDB" id="A0A810KY60"/>
<dbReference type="CDD" id="cd05907">
    <property type="entry name" value="VL_LC_FACS_like"/>
    <property type="match status" value="1"/>
</dbReference>
<proteinExistence type="inferred from homology"/>
<dbReference type="KEGG" id="aser:Asera_19550"/>
<dbReference type="GO" id="GO:0004467">
    <property type="term" value="F:long-chain fatty acid-CoA ligase activity"/>
    <property type="evidence" value="ECO:0007669"/>
    <property type="project" value="UniProtKB-EC"/>
</dbReference>
<keyword evidence="3" id="KW-0276">Fatty acid metabolism</keyword>
<comment type="similarity">
    <text evidence="1">Belongs to the ATP-dependent AMP-binding enzyme family.</text>
</comment>
<comment type="catalytic activity">
    <reaction evidence="5">
        <text>a long-chain fatty acid + ATP + CoA = a long-chain fatty acyl-CoA + AMP + diphosphate</text>
        <dbReference type="Rhea" id="RHEA:15421"/>
        <dbReference type="ChEBI" id="CHEBI:30616"/>
        <dbReference type="ChEBI" id="CHEBI:33019"/>
        <dbReference type="ChEBI" id="CHEBI:57287"/>
        <dbReference type="ChEBI" id="CHEBI:57560"/>
        <dbReference type="ChEBI" id="CHEBI:83139"/>
        <dbReference type="ChEBI" id="CHEBI:456215"/>
        <dbReference type="EC" id="6.2.1.3"/>
    </reaction>
    <physiologicalReaction direction="left-to-right" evidence="5">
        <dbReference type="Rhea" id="RHEA:15422"/>
    </physiologicalReaction>
</comment>
<sequence length="542" mass="57045">MREYHTPAVAAASGLSSMADPVYRNAIEHPSAVAFAPSDGPGRVTATEFADRVTAVGKGLIAAGIRAGDRVGLLSATRYEWTVCDYALWSIGAVSVPVYDTASVEQVAWILRDSGAGWCLVGGADEARVVETATRTIGGPPPVVLRLDGGALDRLAERAADVDDEAFAQRRKVPPESVATIIYTSGTTGPAKGVAITHDNFLSNLDGFLDRLGPVFAPGGAIVLFLPLAHIFTRTMQCAAVLRQVRVTHLPRTAELAAGLAAVRPTVLPLVPRYMEKLRDAAPGGDAVAALGGRCGAIVVGGAPHDEQLGHFYRSAGIAVYEGYGLTEVAGPATINGPDASRPGSVGRPLPGVSVRIAADGEVLVRGDCVFGGYHRNPAATAGALVDGWLHTGDIGVLDDDGFLSITGRKKDLVITAGGKNVDVTTLESRLRAHPLISQAVVVGDRRPFVSCLVALDPAVLRERNRADGPLDRDPVLRAEIQAAVTEANRAVSRPESIRAFRILDGELTVSGGELTASLKIRRETVNARYREEIDAMYRPDS</sequence>
<dbReference type="InterPro" id="IPR020845">
    <property type="entry name" value="AMP-binding_CS"/>
</dbReference>
<dbReference type="RefSeq" id="WP_051802317.1">
    <property type="nucleotide sequence ID" value="NZ_AP023354.1"/>
</dbReference>
<dbReference type="Proteomes" id="UP000680750">
    <property type="component" value="Chromosome"/>
</dbReference>
<accession>A0A810KY60</accession>
<dbReference type="Gene3D" id="3.40.50.12780">
    <property type="entry name" value="N-terminal domain of ligase-like"/>
    <property type="match status" value="1"/>
</dbReference>
<dbReference type="Pfam" id="PF23562">
    <property type="entry name" value="AMP-binding_C_3"/>
    <property type="match status" value="1"/>
</dbReference>
<dbReference type="SUPFAM" id="SSF56801">
    <property type="entry name" value="Acetyl-CoA synthetase-like"/>
    <property type="match status" value="1"/>
</dbReference>
<keyword evidence="4" id="KW-0443">Lipid metabolism</keyword>
<feature type="domain" description="AMP-dependent synthetase/ligase" evidence="7">
    <location>
        <begin position="24"/>
        <end position="375"/>
    </location>
</feature>
<evidence type="ECO:0000259" key="7">
    <source>
        <dbReference type="Pfam" id="PF00501"/>
    </source>
</evidence>
<dbReference type="InterPro" id="IPR042099">
    <property type="entry name" value="ANL_N_sf"/>
</dbReference>
<evidence type="ECO:0000256" key="1">
    <source>
        <dbReference type="ARBA" id="ARBA00006432"/>
    </source>
</evidence>
<dbReference type="OrthoDB" id="9803968at2"/>
<evidence type="ECO:0000256" key="4">
    <source>
        <dbReference type="ARBA" id="ARBA00023098"/>
    </source>
</evidence>
<reference evidence="8" key="1">
    <citation type="submission" date="2020-08" db="EMBL/GenBank/DDBJ databases">
        <title>Whole genome shotgun sequence of Actinocatenispora sera NBRC 101916.</title>
        <authorList>
            <person name="Komaki H."/>
            <person name="Tamura T."/>
        </authorList>
    </citation>
    <scope>NUCLEOTIDE SEQUENCE</scope>
    <source>
        <strain evidence="8">NBRC 101916</strain>
    </source>
</reference>
<dbReference type="InterPro" id="IPR000873">
    <property type="entry name" value="AMP-dep_synth/lig_dom"/>
</dbReference>
<evidence type="ECO:0000256" key="2">
    <source>
        <dbReference type="ARBA" id="ARBA00022598"/>
    </source>
</evidence>
<dbReference type="PANTHER" id="PTHR43272">
    <property type="entry name" value="LONG-CHAIN-FATTY-ACID--COA LIGASE"/>
    <property type="match status" value="1"/>
</dbReference>
<keyword evidence="2" id="KW-0436">Ligase</keyword>
<name>A0A810KY60_9ACTN</name>
<dbReference type="GO" id="GO:0016020">
    <property type="term" value="C:membrane"/>
    <property type="evidence" value="ECO:0007669"/>
    <property type="project" value="TreeGrafter"/>
</dbReference>
<dbReference type="InterPro" id="IPR045851">
    <property type="entry name" value="AMP-bd_C_sf"/>
</dbReference>
<gene>
    <name evidence="8" type="primary">fadD1</name>
    <name evidence="8" type="ORF">Asera_19550</name>
</gene>
<evidence type="ECO:0000313" key="8">
    <source>
        <dbReference type="EMBL" id="BCJ27847.1"/>
    </source>
</evidence>
<dbReference type="PROSITE" id="PS00455">
    <property type="entry name" value="AMP_BINDING"/>
    <property type="match status" value="1"/>
</dbReference>
<dbReference type="EMBL" id="AP023354">
    <property type="protein sequence ID" value="BCJ27847.1"/>
    <property type="molecule type" value="Genomic_DNA"/>
</dbReference>
<organism evidence="8 9">
    <name type="scientific">Actinocatenispora sera</name>
    <dbReference type="NCBI Taxonomy" id="390989"/>
    <lineage>
        <taxon>Bacteria</taxon>
        <taxon>Bacillati</taxon>
        <taxon>Actinomycetota</taxon>
        <taxon>Actinomycetes</taxon>
        <taxon>Micromonosporales</taxon>
        <taxon>Micromonosporaceae</taxon>
        <taxon>Actinocatenispora</taxon>
    </lineage>
</organism>
<dbReference type="PANTHER" id="PTHR43272:SF32">
    <property type="entry name" value="AMP-DEPENDENT SYNTHETASE_LIGASE DOMAIN-CONTAINING PROTEIN"/>
    <property type="match status" value="1"/>
</dbReference>
<protein>
    <recommendedName>
        <fullName evidence="6">Acyl-CoA synthetase</fullName>
    </recommendedName>
</protein>
<evidence type="ECO:0000256" key="6">
    <source>
        <dbReference type="ARBA" id="ARBA00032875"/>
    </source>
</evidence>